<evidence type="ECO:0000259" key="14">
    <source>
        <dbReference type="PROSITE" id="PS50972"/>
    </source>
</evidence>
<dbReference type="Pfam" id="PF00809">
    <property type="entry name" value="Pterin_bind"/>
    <property type="match status" value="1"/>
</dbReference>
<dbReference type="NCBIfam" id="TIGR01496">
    <property type="entry name" value="DHPS"/>
    <property type="match status" value="1"/>
</dbReference>
<keyword evidence="10 13" id="KW-0289">Folate biosynthesis</keyword>
<evidence type="ECO:0000256" key="11">
    <source>
        <dbReference type="ARBA" id="ARBA00030193"/>
    </source>
</evidence>
<dbReference type="GO" id="GO:0046654">
    <property type="term" value="P:tetrahydrofolate biosynthetic process"/>
    <property type="evidence" value="ECO:0007669"/>
    <property type="project" value="UniProtKB-UniPathway"/>
</dbReference>
<accession>A0A1G8RHI8</accession>
<dbReference type="GO" id="GO:0005829">
    <property type="term" value="C:cytosol"/>
    <property type="evidence" value="ECO:0007669"/>
    <property type="project" value="TreeGrafter"/>
</dbReference>
<dbReference type="GO" id="GO:0046872">
    <property type="term" value="F:metal ion binding"/>
    <property type="evidence" value="ECO:0007669"/>
    <property type="project" value="UniProtKB-KW"/>
</dbReference>
<evidence type="ECO:0000313" key="15">
    <source>
        <dbReference type="EMBL" id="SDJ16401.1"/>
    </source>
</evidence>
<dbReference type="InterPro" id="IPR011005">
    <property type="entry name" value="Dihydropteroate_synth-like_sf"/>
</dbReference>
<dbReference type="InterPro" id="IPR000489">
    <property type="entry name" value="Pterin-binding_dom"/>
</dbReference>
<evidence type="ECO:0000256" key="8">
    <source>
        <dbReference type="ARBA" id="ARBA00022723"/>
    </source>
</evidence>
<evidence type="ECO:0000256" key="9">
    <source>
        <dbReference type="ARBA" id="ARBA00022842"/>
    </source>
</evidence>
<evidence type="ECO:0000256" key="6">
    <source>
        <dbReference type="ARBA" id="ARBA00016919"/>
    </source>
</evidence>
<evidence type="ECO:0000256" key="10">
    <source>
        <dbReference type="ARBA" id="ARBA00022909"/>
    </source>
</evidence>
<feature type="domain" description="Pterin-binding" evidence="14">
    <location>
        <begin position="20"/>
        <end position="266"/>
    </location>
</feature>
<dbReference type="InterPro" id="IPR045031">
    <property type="entry name" value="DHP_synth-like"/>
</dbReference>
<dbReference type="GO" id="GO:0004156">
    <property type="term" value="F:dihydropteroate synthase activity"/>
    <property type="evidence" value="ECO:0007669"/>
    <property type="project" value="UniProtKB-EC"/>
</dbReference>
<name>A0A1G8RHI8_9BACI</name>
<dbReference type="PROSITE" id="PS50972">
    <property type="entry name" value="PTERIN_BINDING"/>
    <property type="match status" value="1"/>
</dbReference>
<dbReference type="Proteomes" id="UP000198853">
    <property type="component" value="Unassembled WGS sequence"/>
</dbReference>
<dbReference type="UniPathway" id="UPA00077">
    <property type="reaction ID" value="UER00156"/>
</dbReference>
<dbReference type="EMBL" id="FNEN01000018">
    <property type="protein sequence ID" value="SDJ16401.1"/>
    <property type="molecule type" value="Genomic_DNA"/>
</dbReference>
<evidence type="ECO:0000256" key="3">
    <source>
        <dbReference type="ARBA" id="ARBA00004763"/>
    </source>
</evidence>
<dbReference type="EC" id="2.5.1.15" evidence="5 13"/>
<dbReference type="InterPro" id="IPR006390">
    <property type="entry name" value="DHP_synth_dom"/>
</dbReference>
<evidence type="ECO:0000256" key="13">
    <source>
        <dbReference type="RuleBase" id="RU361205"/>
    </source>
</evidence>
<dbReference type="CDD" id="cd00739">
    <property type="entry name" value="DHPS"/>
    <property type="match status" value="1"/>
</dbReference>
<dbReference type="PANTHER" id="PTHR20941:SF1">
    <property type="entry name" value="FOLIC ACID SYNTHESIS PROTEIN FOL1"/>
    <property type="match status" value="1"/>
</dbReference>
<evidence type="ECO:0000256" key="5">
    <source>
        <dbReference type="ARBA" id="ARBA00012458"/>
    </source>
</evidence>
<evidence type="ECO:0000256" key="4">
    <source>
        <dbReference type="ARBA" id="ARBA00009503"/>
    </source>
</evidence>
<dbReference type="PANTHER" id="PTHR20941">
    <property type="entry name" value="FOLATE SYNTHESIS PROTEINS"/>
    <property type="match status" value="1"/>
</dbReference>
<evidence type="ECO:0000256" key="1">
    <source>
        <dbReference type="ARBA" id="ARBA00000012"/>
    </source>
</evidence>
<reference evidence="15 16" key="1">
    <citation type="submission" date="2016-10" db="EMBL/GenBank/DDBJ databases">
        <authorList>
            <person name="de Groot N.N."/>
        </authorList>
    </citation>
    <scope>NUCLEOTIDE SEQUENCE [LARGE SCALE GENOMIC DNA]</scope>
    <source>
        <strain evidence="15 16">DSM 21771</strain>
    </source>
</reference>
<evidence type="ECO:0000256" key="2">
    <source>
        <dbReference type="ARBA" id="ARBA00001946"/>
    </source>
</evidence>
<dbReference type="AlphaFoldDB" id="A0A1G8RHI8"/>
<sequence length="282" mass="30544">MDNKLMLSGDTWTLDFEKKTMVMGVLNTTPDSFSDGGSYDSIDKAVERAKEMVAEGADMIDIGGESTRPGHKPVPLQDELSRVLPVIEAVSEAVHVPVSIDTYKAETARQAIAAGADIINDIWGGKYDAEMAAVAAKTQAPIIVTHNRQQPLYEDLMSEIIADLLESIDLCVRAGVKRSNIIVDPGIGFGKSHEDNLEVMRRLNEIVELGYPVLLGTSRKSLIAKTLDLPAHDRVEGTGATVSLGIERGCHIVRVHDVKEMARTVQMMDAMLGKGKVGMSFG</sequence>
<evidence type="ECO:0000313" key="16">
    <source>
        <dbReference type="Proteomes" id="UP000198853"/>
    </source>
</evidence>
<comment type="similarity">
    <text evidence="4 13">Belongs to the DHPS family.</text>
</comment>
<comment type="cofactor">
    <cofactor evidence="2 13">
        <name>Mg(2+)</name>
        <dbReference type="ChEBI" id="CHEBI:18420"/>
    </cofactor>
</comment>
<dbReference type="OrthoDB" id="9811744at2"/>
<dbReference type="RefSeq" id="WP_090399506.1">
    <property type="nucleotide sequence ID" value="NZ_FNEN01000018.1"/>
</dbReference>
<dbReference type="SUPFAM" id="SSF51717">
    <property type="entry name" value="Dihydropteroate synthetase-like"/>
    <property type="match status" value="1"/>
</dbReference>
<dbReference type="PROSITE" id="PS00793">
    <property type="entry name" value="DHPS_2"/>
    <property type="match status" value="1"/>
</dbReference>
<comment type="function">
    <text evidence="12 13">Catalyzes the condensation of para-aminobenzoate (pABA) with 6-hydroxymethyl-7,8-dihydropterin diphosphate (DHPt-PP) to form 7,8-dihydropteroate (H2Pte), the immediate precursor of folate derivatives.</text>
</comment>
<dbReference type="PROSITE" id="PS00792">
    <property type="entry name" value="DHPS_1"/>
    <property type="match status" value="1"/>
</dbReference>
<comment type="pathway">
    <text evidence="3 13">Cofactor biosynthesis; tetrahydrofolate biosynthesis; 7,8-dihydrofolate from 2-amino-4-hydroxy-6-hydroxymethyl-7,8-dihydropteridine diphosphate and 4-aminobenzoate: step 1/2.</text>
</comment>
<comment type="catalytic activity">
    <reaction evidence="1">
        <text>(7,8-dihydropterin-6-yl)methyl diphosphate + 4-aminobenzoate = 7,8-dihydropteroate + diphosphate</text>
        <dbReference type="Rhea" id="RHEA:19949"/>
        <dbReference type="ChEBI" id="CHEBI:17836"/>
        <dbReference type="ChEBI" id="CHEBI:17839"/>
        <dbReference type="ChEBI" id="CHEBI:33019"/>
        <dbReference type="ChEBI" id="CHEBI:72950"/>
        <dbReference type="EC" id="2.5.1.15"/>
    </reaction>
</comment>
<dbReference type="Gene3D" id="3.20.20.20">
    <property type="entry name" value="Dihydropteroate synthase-like"/>
    <property type="match status" value="1"/>
</dbReference>
<gene>
    <name evidence="15" type="ORF">SAMN04488123_1186</name>
</gene>
<dbReference type="FunFam" id="3.20.20.20:FF:000006">
    <property type="entry name" value="Dihydropteroate synthase"/>
    <property type="match status" value="1"/>
</dbReference>
<evidence type="ECO:0000256" key="12">
    <source>
        <dbReference type="ARBA" id="ARBA00053449"/>
    </source>
</evidence>
<keyword evidence="9 13" id="KW-0460">Magnesium</keyword>
<protein>
    <recommendedName>
        <fullName evidence="6 13">Dihydropteroate synthase</fullName>
        <shortName evidence="13">DHPS</shortName>
        <ecNumber evidence="5 13">2.5.1.15</ecNumber>
    </recommendedName>
    <alternativeName>
        <fullName evidence="11 13">Dihydropteroate pyrophosphorylase</fullName>
    </alternativeName>
</protein>
<keyword evidence="8 13" id="KW-0479">Metal-binding</keyword>
<dbReference type="GO" id="GO:0046656">
    <property type="term" value="P:folic acid biosynthetic process"/>
    <property type="evidence" value="ECO:0007669"/>
    <property type="project" value="UniProtKB-KW"/>
</dbReference>
<evidence type="ECO:0000256" key="7">
    <source>
        <dbReference type="ARBA" id="ARBA00022679"/>
    </source>
</evidence>
<keyword evidence="16" id="KW-1185">Reference proteome</keyword>
<proteinExistence type="inferred from homology"/>
<organism evidence="15 16">
    <name type="scientific">Natribacillus halophilus</name>
    <dbReference type="NCBI Taxonomy" id="549003"/>
    <lineage>
        <taxon>Bacteria</taxon>
        <taxon>Bacillati</taxon>
        <taxon>Bacillota</taxon>
        <taxon>Bacilli</taxon>
        <taxon>Bacillales</taxon>
        <taxon>Bacillaceae</taxon>
        <taxon>Natribacillus</taxon>
    </lineage>
</organism>
<keyword evidence="7 13" id="KW-0808">Transferase</keyword>